<gene>
    <name evidence="3" type="ORF">GPY61_20830</name>
</gene>
<dbReference type="InterPro" id="IPR001826">
    <property type="entry name" value="RHS"/>
</dbReference>
<evidence type="ECO:0000313" key="3">
    <source>
        <dbReference type="EMBL" id="MVW62379.1"/>
    </source>
</evidence>
<dbReference type="AlphaFoldDB" id="A0A7X3G2D9"/>
<dbReference type="EMBL" id="WSES01000006">
    <property type="protein sequence ID" value="MVW62379.1"/>
    <property type="molecule type" value="Genomic_DNA"/>
</dbReference>
<evidence type="ECO:0000256" key="1">
    <source>
        <dbReference type="SAM" id="MobiDB-lite"/>
    </source>
</evidence>
<comment type="caution">
    <text evidence="3">The sequence shown here is derived from an EMBL/GenBank/DDBJ whole genome shotgun (WGS) entry which is preliminary data.</text>
</comment>
<feature type="domain" description="RHS protein conserved region" evidence="2">
    <location>
        <begin position="28"/>
        <end position="55"/>
    </location>
</feature>
<proteinExistence type="predicted"/>
<sequence length="95" mass="10554">MYGEDAFVPLARMDAVAGREGAARVELRHLHTDRLGTPREMTDAGGRVEWAAHYRLPVMCSRLCRKRTRRGTFGQGQHNHVEEPVQARPGGQGCG</sequence>
<evidence type="ECO:0000259" key="2">
    <source>
        <dbReference type="Pfam" id="PF03527"/>
    </source>
</evidence>
<keyword evidence="4" id="KW-1185">Reference proteome</keyword>
<accession>A0A7X3G2D9</accession>
<dbReference type="Proteomes" id="UP000443353">
    <property type="component" value="Unassembled WGS sequence"/>
</dbReference>
<protein>
    <recommendedName>
        <fullName evidence="2">RHS protein conserved region domain-containing protein</fullName>
    </recommendedName>
</protein>
<feature type="region of interest" description="Disordered" evidence="1">
    <location>
        <begin position="71"/>
        <end position="95"/>
    </location>
</feature>
<reference evidence="3 4" key="1">
    <citation type="submission" date="2019-12" db="EMBL/GenBank/DDBJ databases">
        <authorList>
            <person name="Li C."/>
            <person name="Zhao J."/>
        </authorList>
    </citation>
    <scope>NUCLEOTIDE SEQUENCE [LARGE SCALE GENOMIC DNA]</scope>
    <source>
        <strain evidence="3 4">NEAU-DD11</strain>
    </source>
</reference>
<name>A0A7X3G2D9_9BURK</name>
<organism evidence="3 4">
    <name type="scientific">Massilia cellulosiltytica</name>
    <dbReference type="NCBI Taxonomy" id="2683234"/>
    <lineage>
        <taxon>Bacteria</taxon>
        <taxon>Pseudomonadati</taxon>
        <taxon>Pseudomonadota</taxon>
        <taxon>Betaproteobacteria</taxon>
        <taxon>Burkholderiales</taxon>
        <taxon>Oxalobacteraceae</taxon>
        <taxon>Telluria group</taxon>
        <taxon>Massilia</taxon>
    </lineage>
</organism>
<evidence type="ECO:0000313" key="4">
    <source>
        <dbReference type="Proteomes" id="UP000443353"/>
    </source>
</evidence>
<dbReference type="Pfam" id="PF03527">
    <property type="entry name" value="RHS"/>
    <property type="match status" value="1"/>
</dbReference>